<proteinExistence type="predicted"/>
<evidence type="ECO:0000256" key="1">
    <source>
        <dbReference type="SAM" id="MobiDB-lite"/>
    </source>
</evidence>
<evidence type="ECO:0000313" key="3">
    <source>
        <dbReference type="Proteomes" id="UP000325081"/>
    </source>
</evidence>
<protein>
    <submittedName>
        <fullName evidence="2">Uncharacterized protein</fullName>
    </submittedName>
</protein>
<dbReference type="EMBL" id="BKCP01001113">
    <property type="protein sequence ID" value="GER26404.1"/>
    <property type="molecule type" value="Genomic_DNA"/>
</dbReference>
<feature type="compositionally biased region" description="Basic and acidic residues" evidence="1">
    <location>
        <begin position="157"/>
        <end position="166"/>
    </location>
</feature>
<dbReference type="OrthoDB" id="673745at2759"/>
<organism evidence="2 3">
    <name type="scientific">Striga asiatica</name>
    <name type="common">Asiatic witchweed</name>
    <name type="synonym">Buchnera asiatica</name>
    <dbReference type="NCBI Taxonomy" id="4170"/>
    <lineage>
        <taxon>Eukaryota</taxon>
        <taxon>Viridiplantae</taxon>
        <taxon>Streptophyta</taxon>
        <taxon>Embryophyta</taxon>
        <taxon>Tracheophyta</taxon>
        <taxon>Spermatophyta</taxon>
        <taxon>Magnoliopsida</taxon>
        <taxon>eudicotyledons</taxon>
        <taxon>Gunneridae</taxon>
        <taxon>Pentapetalae</taxon>
        <taxon>asterids</taxon>
        <taxon>lamiids</taxon>
        <taxon>Lamiales</taxon>
        <taxon>Orobanchaceae</taxon>
        <taxon>Buchnereae</taxon>
        <taxon>Striga</taxon>
    </lineage>
</organism>
<comment type="caution">
    <text evidence="2">The sequence shown here is derived from an EMBL/GenBank/DDBJ whole genome shotgun (WGS) entry which is preliminary data.</text>
</comment>
<sequence>MAGKGQKRREKNYRAAHGGGNARLPPPPDPSSLDAVPSKLRKLMSLTGDGRQPFNRAKGNTVYGADKGINSGEGTESRNPGMKRKRSNSNSNATQSEKQGEFPQISESDKKKKKKRKIQKADDLRFEAADKQAVVGSRRKERKKQHLEAKKKKHKQSKSDEDIEFPGREEIKFGDIVQAPPKLLAVPKAFKTAQDASKERLRLQAVEAYRQRKSWASRPGVTLTQPENTASF</sequence>
<dbReference type="PANTHER" id="PTHR37218">
    <property type="entry name" value="COILED-COIL PROTEIN"/>
    <property type="match status" value="1"/>
</dbReference>
<accession>A0A5A7P1F3</accession>
<dbReference type="AlphaFoldDB" id="A0A5A7P1F3"/>
<dbReference type="PANTHER" id="PTHR37218:SF2">
    <property type="entry name" value="COILED-COIL PROTEIN"/>
    <property type="match status" value="1"/>
</dbReference>
<name>A0A5A7P1F3_STRAF</name>
<gene>
    <name evidence="2" type="ORF">STAS_02053</name>
</gene>
<feature type="compositionally biased region" description="Basic residues" evidence="1">
    <location>
        <begin position="1"/>
        <end position="11"/>
    </location>
</feature>
<keyword evidence="3" id="KW-1185">Reference proteome</keyword>
<feature type="compositionally biased region" description="Basic and acidic residues" evidence="1">
    <location>
        <begin position="119"/>
        <end position="130"/>
    </location>
</feature>
<feature type="region of interest" description="Disordered" evidence="1">
    <location>
        <begin position="1"/>
        <end position="166"/>
    </location>
</feature>
<reference evidence="3" key="1">
    <citation type="journal article" date="2019" name="Curr. Biol.">
        <title>Genome Sequence of Striga asiatica Provides Insight into the Evolution of Plant Parasitism.</title>
        <authorList>
            <person name="Yoshida S."/>
            <person name="Kim S."/>
            <person name="Wafula E.K."/>
            <person name="Tanskanen J."/>
            <person name="Kim Y.M."/>
            <person name="Honaas L."/>
            <person name="Yang Z."/>
            <person name="Spallek T."/>
            <person name="Conn C.E."/>
            <person name="Ichihashi Y."/>
            <person name="Cheong K."/>
            <person name="Cui S."/>
            <person name="Der J.P."/>
            <person name="Gundlach H."/>
            <person name="Jiao Y."/>
            <person name="Hori C."/>
            <person name="Ishida J.K."/>
            <person name="Kasahara H."/>
            <person name="Kiba T."/>
            <person name="Kim M.S."/>
            <person name="Koo N."/>
            <person name="Laohavisit A."/>
            <person name="Lee Y.H."/>
            <person name="Lumba S."/>
            <person name="McCourt P."/>
            <person name="Mortimer J.C."/>
            <person name="Mutuku J.M."/>
            <person name="Nomura T."/>
            <person name="Sasaki-Sekimoto Y."/>
            <person name="Seto Y."/>
            <person name="Wang Y."/>
            <person name="Wakatake T."/>
            <person name="Sakakibara H."/>
            <person name="Demura T."/>
            <person name="Yamaguchi S."/>
            <person name="Yoneyama K."/>
            <person name="Manabe R.I."/>
            <person name="Nelson D.C."/>
            <person name="Schulman A.H."/>
            <person name="Timko M.P."/>
            <person name="dePamphilis C.W."/>
            <person name="Choi D."/>
            <person name="Shirasu K."/>
        </authorList>
    </citation>
    <scope>NUCLEOTIDE SEQUENCE [LARGE SCALE GENOMIC DNA]</scope>
    <source>
        <strain evidence="3">cv. UVA1</strain>
    </source>
</reference>
<feature type="compositionally biased region" description="Basic residues" evidence="1">
    <location>
        <begin position="137"/>
        <end position="156"/>
    </location>
</feature>
<feature type="compositionally biased region" description="Polar residues" evidence="1">
    <location>
        <begin position="88"/>
        <end position="97"/>
    </location>
</feature>
<dbReference type="Proteomes" id="UP000325081">
    <property type="component" value="Unassembled WGS sequence"/>
</dbReference>
<evidence type="ECO:0000313" key="2">
    <source>
        <dbReference type="EMBL" id="GER26404.1"/>
    </source>
</evidence>